<dbReference type="EMBL" id="JASJOU010000001">
    <property type="protein sequence ID" value="MDJ1499851.1"/>
    <property type="molecule type" value="Genomic_DNA"/>
</dbReference>
<dbReference type="RefSeq" id="WP_314509398.1">
    <property type="nucleotide sequence ID" value="NZ_JASJOU010000001.1"/>
</dbReference>
<proteinExistence type="predicted"/>
<dbReference type="GO" id="GO:0003677">
    <property type="term" value="F:DNA binding"/>
    <property type="evidence" value="ECO:0007669"/>
    <property type="project" value="UniProtKB-KW"/>
</dbReference>
<evidence type="ECO:0000256" key="5">
    <source>
        <dbReference type="PROSITE-ProRule" id="PRU00169"/>
    </source>
</evidence>
<dbReference type="PROSITE" id="PS50043">
    <property type="entry name" value="HTH_LUXR_2"/>
    <property type="match status" value="1"/>
</dbReference>
<organism evidence="8 9">
    <name type="scientific">Xanthocytophaga agilis</name>
    <dbReference type="NCBI Taxonomy" id="3048010"/>
    <lineage>
        <taxon>Bacteria</taxon>
        <taxon>Pseudomonadati</taxon>
        <taxon>Bacteroidota</taxon>
        <taxon>Cytophagia</taxon>
        <taxon>Cytophagales</taxon>
        <taxon>Rhodocytophagaceae</taxon>
        <taxon>Xanthocytophaga</taxon>
    </lineage>
</organism>
<feature type="modified residue" description="4-aspartylphosphate" evidence="5">
    <location>
        <position position="53"/>
    </location>
</feature>
<dbReference type="PANTHER" id="PTHR43214">
    <property type="entry name" value="TWO-COMPONENT RESPONSE REGULATOR"/>
    <property type="match status" value="1"/>
</dbReference>
<dbReference type="InterPro" id="IPR016032">
    <property type="entry name" value="Sig_transdc_resp-reg_C-effctor"/>
</dbReference>
<dbReference type="PROSITE" id="PS00622">
    <property type="entry name" value="HTH_LUXR_1"/>
    <property type="match status" value="1"/>
</dbReference>
<dbReference type="PROSITE" id="PS50110">
    <property type="entry name" value="RESPONSE_REGULATORY"/>
    <property type="match status" value="1"/>
</dbReference>
<dbReference type="PANTHER" id="PTHR43214:SF41">
    <property type="entry name" value="NITRATE_NITRITE RESPONSE REGULATOR PROTEIN NARP"/>
    <property type="match status" value="1"/>
</dbReference>
<evidence type="ECO:0000259" key="7">
    <source>
        <dbReference type="PROSITE" id="PS50110"/>
    </source>
</evidence>
<evidence type="ECO:0000256" key="1">
    <source>
        <dbReference type="ARBA" id="ARBA00022553"/>
    </source>
</evidence>
<evidence type="ECO:0000313" key="8">
    <source>
        <dbReference type="EMBL" id="MDJ1499851.1"/>
    </source>
</evidence>
<dbReference type="CDD" id="cd06170">
    <property type="entry name" value="LuxR_C_like"/>
    <property type="match status" value="1"/>
</dbReference>
<keyword evidence="1 5" id="KW-0597">Phosphoprotein</keyword>
<name>A0AAE3QXI3_9BACT</name>
<dbReference type="Pfam" id="PF00196">
    <property type="entry name" value="GerE"/>
    <property type="match status" value="1"/>
</dbReference>
<dbReference type="GO" id="GO:0006355">
    <property type="term" value="P:regulation of DNA-templated transcription"/>
    <property type="evidence" value="ECO:0007669"/>
    <property type="project" value="InterPro"/>
</dbReference>
<dbReference type="AlphaFoldDB" id="A0AAE3QXI3"/>
<dbReference type="InterPro" id="IPR011006">
    <property type="entry name" value="CheY-like_superfamily"/>
</dbReference>
<dbReference type="InterPro" id="IPR000792">
    <property type="entry name" value="Tscrpt_reg_LuxR_C"/>
</dbReference>
<reference evidence="8" key="1">
    <citation type="submission" date="2023-05" db="EMBL/GenBank/DDBJ databases">
        <authorList>
            <person name="Zhang X."/>
        </authorList>
    </citation>
    <scope>NUCLEOTIDE SEQUENCE</scope>
    <source>
        <strain evidence="8">BD1B2-1</strain>
    </source>
</reference>
<dbReference type="InterPro" id="IPR058245">
    <property type="entry name" value="NreC/VraR/RcsB-like_REC"/>
</dbReference>
<gene>
    <name evidence="8" type="ORF">QNI22_04315</name>
</gene>
<dbReference type="InterPro" id="IPR001789">
    <property type="entry name" value="Sig_transdc_resp-reg_receiver"/>
</dbReference>
<evidence type="ECO:0000259" key="6">
    <source>
        <dbReference type="PROSITE" id="PS50043"/>
    </source>
</evidence>
<accession>A0AAE3QXI3</accession>
<dbReference type="SUPFAM" id="SSF46894">
    <property type="entry name" value="C-terminal effector domain of the bipartite response regulators"/>
    <property type="match status" value="1"/>
</dbReference>
<feature type="domain" description="HTH luxR-type" evidence="6">
    <location>
        <begin position="140"/>
        <end position="205"/>
    </location>
</feature>
<dbReference type="SMART" id="SM00448">
    <property type="entry name" value="REC"/>
    <property type="match status" value="1"/>
</dbReference>
<dbReference type="InterPro" id="IPR039420">
    <property type="entry name" value="WalR-like"/>
</dbReference>
<keyword evidence="3" id="KW-0238">DNA-binding</keyword>
<dbReference type="InterPro" id="IPR036388">
    <property type="entry name" value="WH-like_DNA-bd_sf"/>
</dbReference>
<dbReference type="Gene3D" id="1.10.10.10">
    <property type="entry name" value="Winged helix-like DNA-binding domain superfamily/Winged helix DNA-binding domain"/>
    <property type="match status" value="1"/>
</dbReference>
<dbReference type="Proteomes" id="UP001232063">
    <property type="component" value="Unassembled WGS sequence"/>
</dbReference>
<dbReference type="PRINTS" id="PR00038">
    <property type="entry name" value="HTHLUXR"/>
</dbReference>
<dbReference type="Pfam" id="PF00072">
    <property type="entry name" value="Response_reg"/>
    <property type="match status" value="1"/>
</dbReference>
<dbReference type="Gene3D" id="3.40.50.2300">
    <property type="match status" value="1"/>
</dbReference>
<evidence type="ECO:0000256" key="4">
    <source>
        <dbReference type="ARBA" id="ARBA00023163"/>
    </source>
</evidence>
<keyword evidence="2" id="KW-0805">Transcription regulation</keyword>
<keyword evidence="4" id="KW-0804">Transcription</keyword>
<feature type="domain" description="Response regulatory" evidence="7">
    <location>
        <begin position="2"/>
        <end position="118"/>
    </location>
</feature>
<dbReference type="GO" id="GO:0000160">
    <property type="term" value="P:phosphorelay signal transduction system"/>
    <property type="evidence" value="ECO:0007669"/>
    <property type="project" value="InterPro"/>
</dbReference>
<keyword evidence="9" id="KW-1185">Reference proteome</keyword>
<evidence type="ECO:0000256" key="3">
    <source>
        <dbReference type="ARBA" id="ARBA00023125"/>
    </source>
</evidence>
<dbReference type="SMART" id="SM00421">
    <property type="entry name" value="HTH_LUXR"/>
    <property type="match status" value="1"/>
</dbReference>
<evidence type="ECO:0000256" key="2">
    <source>
        <dbReference type="ARBA" id="ARBA00023015"/>
    </source>
</evidence>
<dbReference type="SUPFAM" id="SSF52172">
    <property type="entry name" value="CheY-like"/>
    <property type="match status" value="1"/>
</dbReference>
<evidence type="ECO:0000313" key="9">
    <source>
        <dbReference type="Proteomes" id="UP001232063"/>
    </source>
</evidence>
<sequence>MKICLADDHPILIDSLVSLLESTGIHQVVGKAYNGEDLLQLLPVVKPDIVIVDINMPGMNGITCSKWIKKNYPSIKILILTMYNSRSLINQLFEIGIDGCLLKSGNSQELLNALDRLQINKFYFDTIGDFKAEARMEAEPDPHAFRLSEREIEIVRLIALGSTSSAISEKLFISEHTVKTHRKNIFKKLDISNVSQLTRYAMELGILS</sequence>
<protein>
    <submittedName>
        <fullName evidence="8">Response regulator transcription factor</fullName>
    </submittedName>
</protein>
<dbReference type="CDD" id="cd17535">
    <property type="entry name" value="REC_NarL-like"/>
    <property type="match status" value="1"/>
</dbReference>
<comment type="caution">
    <text evidence="8">The sequence shown here is derived from an EMBL/GenBank/DDBJ whole genome shotgun (WGS) entry which is preliminary data.</text>
</comment>